<dbReference type="VEuPathDB" id="AmoebaDB:ACA1_074070"/>
<evidence type="ECO:0000256" key="3">
    <source>
        <dbReference type="ARBA" id="ARBA00023242"/>
    </source>
</evidence>
<dbReference type="PANTHER" id="PTHR47659:SF1">
    <property type="entry name" value="TRANSCRIPTION ACTIVATOR OF GLUCONEOGENESIS ERT1"/>
    <property type="match status" value="1"/>
</dbReference>
<organism evidence="6 7">
    <name type="scientific">Acanthamoeba castellanii (strain ATCC 30010 / Neff)</name>
    <dbReference type="NCBI Taxonomy" id="1257118"/>
    <lineage>
        <taxon>Eukaryota</taxon>
        <taxon>Amoebozoa</taxon>
        <taxon>Discosea</taxon>
        <taxon>Longamoebia</taxon>
        <taxon>Centramoebida</taxon>
        <taxon>Acanthamoebidae</taxon>
        <taxon>Acanthamoeba</taxon>
    </lineage>
</organism>
<feature type="region of interest" description="Disordered" evidence="4">
    <location>
        <begin position="50"/>
        <end position="127"/>
    </location>
</feature>
<feature type="compositionally biased region" description="Low complexity" evidence="4">
    <location>
        <begin position="615"/>
        <end position="633"/>
    </location>
</feature>
<proteinExistence type="predicted"/>
<dbReference type="SUPFAM" id="SSF55785">
    <property type="entry name" value="PYP-like sensor domain (PAS domain)"/>
    <property type="match status" value="1"/>
</dbReference>
<dbReference type="PANTHER" id="PTHR47659">
    <property type="entry name" value="ZN(II)2CYS6 TRANSCRIPTION FACTOR (EUROFUNG)-RELATED"/>
    <property type="match status" value="1"/>
</dbReference>
<keyword evidence="7" id="KW-1185">Reference proteome</keyword>
<feature type="domain" description="PAS" evidence="5">
    <location>
        <begin position="421"/>
        <end position="443"/>
    </location>
</feature>
<feature type="compositionally biased region" description="Low complexity" evidence="4">
    <location>
        <begin position="244"/>
        <end position="285"/>
    </location>
</feature>
<feature type="compositionally biased region" description="Low complexity" evidence="4">
    <location>
        <begin position="59"/>
        <end position="68"/>
    </location>
</feature>
<feature type="compositionally biased region" description="Low complexity" evidence="4">
    <location>
        <begin position="693"/>
        <end position="727"/>
    </location>
</feature>
<feature type="compositionally biased region" description="Low complexity" evidence="4">
    <location>
        <begin position="336"/>
        <end position="361"/>
    </location>
</feature>
<dbReference type="Gene3D" id="3.30.450.20">
    <property type="entry name" value="PAS domain"/>
    <property type="match status" value="1"/>
</dbReference>
<keyword evidence="3" id="KW-0539">Nucleus</keyword>
<dbReference type="KEGG" id="acan:ACA1_074070"/>
<feature type="compositionally biased region" description="Polar residues" evidence="4">
    <location>
        <begin position="753"/>
        <end position="769"/>
    </location>
</feature>
<dbReference type="NCBIfam" id="TIGR00229">
    <property type="entry name" value="sensory_box"/>
    <property type="match status" value="1"/>
</dbReference>
<evidence type="ECO:0000313" key="6">
    <source>
        <dbReference type="EMBL" id="ELR25620.1"/>
    </source>
</evidence>
<dbReference type="GeneID" id="14926685"/>
<dbReference type="InterPro" id="IPR001138">
    <property type="entry name" value="Zn2Cys6_DnaBD"/>
</dbReference>
<dbReference type="InterPro" id="IPR013767">
    <property type="entry name" value="PAS_fold"/>
</dbReference>
<evidence type="ECO:0000256" key="1">
    <source>
        <dbReference type="ARBA" id="ARBA00022723"/>
    </source>
</evidence>
<evidence type="ECO:0000256" key="4">
    <source>
        <dbReference type="SAM" id="MobiDB-lite"/>
    </source>
</evidence>
<dbReference type="PROSITE" id="PS50112">
    <property type="entry name" value="PAS"/>
    <property type="match status" value="1"/>
</dbReference>
<gene>
    <name evidence="6" type="ORF">ACA1_074070</name>
</gene>
<sequence>MEQATANNSKQQIGRACNLCRLSHTACESTRPCRRCIAIGKAHLCADVEMRKRGRPRKSNSNNNNNEKSSGRHRTKSTSSARAPLMPHEAEDASSNDADVGTTRKTTRPATNEWQSAATMPSAKRPRIEPAEGFKIRMPSLAFDPFDPFQVSAATTAAAAAAASSSMVSVSRTAASNLQHHSHSERISNISSSFFGLAESSLATSVPHETFSSSSSSFSYSLHGASSSSSSSLSATSAAAMSLDMSSSSSSSPPSSPYSSSSSSPLSSFDSNQSLLGSLSSTLLRPGGGGANTNTAERKREDLREVKQHNREMRKQLNKVVKRQDKTEQQLLQVVSSSSPSPSSLSSSSSTAASSGSSSASTAAEPTLTAAALAEILNRMPFLLDYSVSPSTFVINDARKPFYALRVISQYIGEDSSPPIFIFVNNSFAELSGYALNELLGRNVNKVTCVDEQAKKEMLSKLFQSAPQTISEPFALQVMMRRKDGRVFQCTCRHQAFYNELGYIRWCVTVVDSYTELNIRGEDLSLDWTPPVAWAHAPSTANRPQTNTSSGHFTSSPASSSPSASASSSCATPGTGSDNSNFVSPPPPPPQSLPAPPSANNYPSFAHHQQHQHQHQQQQQQQQQQHQQQQQQQVPSFESRQSQNQQQHHNSMPPYPHSSSSSSAASAPSPLFSGAVDDRIDLQELLLQLIPPSPSLPSYSVPTTPSGGTVSLTSSSSSLAILTSTTSNANPPPLHHQQPPGSGGNEYSWLKELQQTPPAPSHSQQQHTGNGWFDTDA</sequence>
<evidence type="ECO:0000259" key="5">
    <source>
        <dbReference type="PROSITE" id="PS50112"/>
    </source>
</evidence>
<protein>
    <recommendedName>
        <fullName evidence="5">PAS domain-containing protein</fullName>
    </recommendedName>
</protein>
<evidence type="ECO:0000313" key="7">
    <source>
        <dbReference type="Proteomes" id="UP000011083"/>
    </source>
</evidence>
<keyword evidence="2" id="KW-0010">Activator</keyword>
<feature type="compositionally biased region" description="Low complexity" evidence="4">
    <location>
        <begin position="548"/>
        <end position="577"/>
    </location>
</feature>
<keyword evidence="1" id="KW-0479">Metal-binding</keyword>
<dbReference type="GO" id="GO:0008270">
    <property type="term" value="F:zinc ion binding"/>
    <property type="evidence" value="ECO:0007669"/>
    <property type="project" value="InterPro"/>
</dbReference>
<feature type="compositionally biased region" description="Low complexity" evidence="4">
    <location>
        <begin position="641"/>
        <end position="672"/>
    </location>
</feature>
<feature type="region of interest" description="Disordered" evidence="4">
    <location>
        <begin position="693"/>
        <end position="777"/>
    </location>
</feature>
<dbReference type="InterPro" id="IPR050335">
    <property type="entry name" value="ERT1_acuK_gluconeogen_tf"/>
</dbReference>
<dbReference type="GO" id="GO:0000981">
    <property type="term" value="F:DNA-binding transcription factor activity, RNA polymerase II-specific"/>
    <property type="evidence" value="ECO:0007669"/>
    <property type="project" value="InterPro"/>
</dbReference>
<name>L8HKA1_ACACF</name>
<dbReference type="EMBL" id="KB007798">
    <property type="protein sequence ID" value="ELR25620.1"/>
    <property type="molecule type" value="Genomic_DNA"/>
</dbReference>
<dbReference type="AlphaFoldDB" id="L8HKA1"/>
<feature type="compositionally biased region" description="Pro residues" evidence="4">
    <location>
        <begin position="584"/>
        <end position="597"/>
    </location>
</feature>
<accession>L8HKA1</accession>
<dbReference type="CDD" id="cd00130">
    <property type="entry name" value="PAS"/>
    <property type="match status" value="1"/>
</dbReference>
<feature type="compositionally biased region" description="Polar residues" evidence="4">
    <location>
        <begin position="108"/>
        <end position="119"/>
    </location>
</feature>
<dbReference type="OrthoDB" id="1555531at2759"/>
<dbReference type="Pfam" id="PF00989">
    <property type="entry name" value="PAS"/>
    <property type="match status" value="1"/>
</dbReference>
<dbReference type="RefSeq" id="XP_004358053.1">
    <property type="nucleotide sequence ID" value="XM_004357996.1"/>
</dbReference>
<feature type="region of interest" description="Disordered" evidence="4">
    <location>
        <begin position="537"/>
        <end position="672"/>
    </location>
</feature>
<dbReference type="CDD" id="cd00067">
    <property type="entry name" value="GAL4"/>
    <property type="match status" value="1"/>
</dbReference>
<feature type="region of interest" description="Disordered" evidence="4">
    <location>
        <begin position="244"/>
        <end position="361"/>
    </location>
</feature>
<evidence type="ECO:0000256" key="2">
    <source>
        <dbReference type="ARBA" id="ARBA00023159"/>
    </source>
</evidence>
<reference evidence="6 7" key="1">
    <citation type="journal article" date="2013" name="Genome Biol.">
        <title>Genome of Acanthamoeba castellanii highlights extensive lateral gene transfer and early evolution of tyrosine kinase signaling.</title>
        <authorList>
            <person name="Clarke M."/>
            <person name="Lohan A.J."/>
            <person name="Liu B."/>
            <person name="Lagkouvardos I."/>
            <person name="Roy S."/>
            <person name="Zafar N."/>
            <person name="Bertelli C."/>
            <person name="Schilde C."/>
            <person name="Kianianmomeni A."/>
            <person name="Burglin T.R."/>
            <person name="Frech C."/>
            <person name="Turcotte B."/>
            <person name="Kopec K.O."/>
            <person name="Synnott J.M."/>
            <person name="Choo C."/>
            <person name="Paponov I."/>
            <person name="Finkler A."/>
            <person name="Soon Heng Tan C."/>
            <person name="Hutchins A.P."/>
            <person name="Weinmeier T."/>
            <person name="Rattei T."/>
            <person name="Chu J.S."/>
            <person name="Gimenez G."/>
            <person name="Irimia M."/>
            <person name="Rigden D.J."/>
            <person name="Fitzpatrick D.A."/>
            <person name="Lorenzo-Morales J."/>
            <person name="Bateman A."/>
            <person name="Chiu C.H."/>
            <person name="Tang P."/>
            <person name="Hegemann P."/>
            <person name="Fromm H."/>
            <person name="Raoult D."/>
            <person name="Greub G."/>
            <person name="Miranda-Saavedra D."/>
            <person name="Chen N."/>
            <person name="Nash P."/>
            <person name="Ginger M.L."/>
            <person name="Horn M."/>
            <person name="Schaap P."/>
            <person name="Caler L."/>
            <person name="Loftus B."/>
        </authorList>
    </citation>
    <scope>NUCLEOTIDE SEQUENCE [LARGE SCALE GENOMIC DNA]</scope>
    <source>
        <strain evidence="6 7">Neff</strain>
    </source>
</reference>
<dbReference type="InterPro" id="IPR000014">
    <property type="entry name" value="PAS"/>
</dbReference>
<dbReference type="Proteomes" id="UP000011083">
    <property type="component" value="Unassembled WGS sequence"/>
</dbReference>
<dbReference type="PROSITE" id="PS00463">
    <property type="entry name" value="ZN2_CY6_FUNGAL_1"/>
    <property type="match status" value="1"/>
</dbReference>
<feature type="compositionally biased region" description="Basic and acidic residues" evidence="4">
    <location>
        <begin position="296"/>
        <end position="315"/>
    </location>
</feature>
<dbReference type="InterPro" id="IPR035965">
    <property type="entry name" value="PAS-like_dom_sf"/>
</dbReference>